<protein>
    <submittedName>
        <fullName evidence="2">Protein BatD</fullName>
    </submittedName>
</protein>
<dbReference type="AlphaFoldDB" id="A0A538U3K0"/>
<gene>
    <name evidence="2" type="ORF">E6K81_12840</name>
</gene>
<evidence type="ECO:0000313" key="3">
    <source>
        <dbReference type="Proteomes" id="UP000319771"/>
    </source>
</evidence>
<feature type="compositionally biased region" description="Basic residues" evidence="1">
    <location>
        <begin position="1"/>
        <end position="19"/>
    </location>
</feature>
<proteinExistence type="predicted"/>
<feature type="region of interest" description="Disordered" evidence="1">
    <location>
        <begin position="158"/>
        <end position="191"/>
    </location>
</feature>
<dbReference type="Pfam" id="PF13584">
    <property type="entry name" value="BatD"/>
    <property type="match status" value="1"/>
</dbReference>
<name>A0A538U3K0_UNCEI</name>
<feature type="region of interest" description="Disordered" evidence="1">
    <location>
        <begin position="1"/>
        <end position="111"/>
    </location>
</feature>
<dbReference type="Proteomes" id="UP000319771">
    <property type="component" value="Unassembled WGS sequence"/>
</dbReference>
<sequence length="960" mass="98617">MGAGRRRVPASPLRGRRIALRAPGGRPGAQGGAHQPRDRGRPRGPGGDGREPVGVARPSPRVHGRDRGLQPGDARGHAGRLRRRAADPAPRARARSHRCRRAVQPRAGDAPQARAGAALGIAPAVAESLGAHAAGGGARATPRVLLAAAGPAVAFGAAAQAHPRPDGDGPAHRRAVAGEPGRVGAARAAAHASGQVDARAARAGLVRRRGAWALALAGLVAWSAAAAAAEVAARLAPTTIEVGDAATLTLVVRGALGPVGEAVFTPPPGVEILGRGRSQNFTGAGGHGAVETVFRFELSANAPGRYPIGPVAVQVGKETFRSALLTLQATAAERRIAGTSRSSGPASLVVDLLPEAPLAGQPCVLRVRLVLRATLAEDPQYTPPVTPGLWTDKTGTPQSYYADEHGERVLVTETRTRVYPLSAGEVTVGSAEARLELTGSGRDAQAWSGDRVPRREVALHSAPLKVRVAALPPGAPAGFAGAVGGLSVRWTADRARTSLDVPVVLRLDVRGVGNLPLVRAPELRGSAIEVFANAVEDSLPAPGSDGPGRRRFQWTVLPRRLGRLSLAAPAFAWFDPASHAYARAEVPPVGLEVGPPLYPGADDGVGWPATFARHPVDPGARAAAPWAWGLAGLMVGGAMVLWRGGSPAGAAGRGQPLEWLRAVGRARGPDFWRAADEAAAWLAERGGGLEGLRGRIATARFAGLAADEESVRRQLIERIAAALPPKPARTARRAGAVGLVAAAILACVLLGPRPGDERARAAVAAGDRAARGGDPDQARSQWGAVWREGGHHPGLAARLAWTEMQSGSPGAAAAWVVRGERAGARDPALGWIAGRVREGGGLTGDATPRWPVRPLEWAIAALLLGALAGALWPRRVPAIAAALLSLAAGLAGPFQQRLDAAIDRGVVQEPVTLAGAGLDLQPGQVVRVLEQRAGRARVDAGGGAAGWVADSAIDIVRSTP</sequence>
<feature type="compositionally biased region" description="Basic residues" evidence="1">
    <location>
        <begin position="92"/>
        <end position="103"/>
    </location>
</feature>
<comment type="caution">
    <text evidence="2">The sequence shown here is derived from an EMBL/GenBank/DDBJ whole genome shotgun (WGS) entry which is preliminary data.</text>
</comment>
<accession>A0A538U3K0</accession>
<dbReference type="EMBL" id="VBPB01000233">
    <property type="protein sequence ID" value="TMQ70339.1"/>
    <property type="molecule type" value="Genomic_DNA"/>
</dbReference>
<evidence type="ECO:0000256" key="1">
    <source>
        <dbReference type="SAM" id="MobiDB-lite"/>
    </source>
</evidence>
<feature type="compositionally biased region" description="Low complexity" evidence="1">
    <location>
        <begin position="177"/>
        <end position="191"/>
    </location>
</feature>
<organism evidence="2 3">
    <name type="scientific">Eiseniibacteriota bacterium</name>
    <dbReference type="NCBI Taxonomy" id="2212470"/>
    <lineage>
        <taxon>Bacteria</taxon>
        <taxon>Candidatus Eiseniibacteriota</taxon>
    </lineage>
</organism>
<dbReference type="InterPro" id="IPR025738">
    <property type="entry name" value="BatD"/>
</dbReference>
<evidence type="ECO:0000313" key="2">
    <source>
        <dbReference type="EMBL" id="TMQ70339.1"/>
    </source>
</evidence>
<dbReference type="PANTHER" id="PTHR40940:SF2">
    <property type="entry name" value="BATD"/>
    <property type="match status" value="1"/>
</dbReference>
<dbReference type="PANTHER" id="PTHR40940">
    <property type="entry name" value="PROTEIN BATD-RELATED"/>
    <property type="match status" value="1"/>
</dbReference>
<reference evidence="2 3" key="1">
    <citation type="journal article" date="2019" name="Nat. Microbiol.">
        <title>Mediterranean grassland soil C-N compound turnover is dependent on rainfall and depth, and is mediated by genomically divergent microorganisms.</title>
        <authorList>
            <person name="Diamond S."/>
            <person name="Andeer P.F."/>
            <person name="Li Z."/>
            <person name="Crits-Christoph A."/>
            <person name="Burstein D."/>
            <person name="Anantharaman K."/>
            <person name="Lane K.R."/>
            <person name="Thomas B.C."/>
            <person name="Pan C."/>
            <person name="Northen T.R."/>
            <person name="Banfield J.F."/>
        </authorList>
    </citation>
    <scope>NUCLEOTIDE SEQUENCE [LARGE SCALE GENOMIC DNA]</scope>
    <source>
        <strain evidence="2">WS_11</strain>
    </source>
</reference>